<dbReference type="PROSITE" id="PS51257">
    <property type="entry name" value="PROKAR_LIPOPROTEIN"/>
    <property type="match status" value="1"/>
</dbReference>
<evidence type="ECO:0000256" key="1">
    <source>
        <dbReference type="SAM" id="MobiDB-lite"/>
    </source>
</evidence>
<organism evidence="3">
    <name type="scientific">Streptomyces sp. R35</name>
    <dbReference type="NCBI Taxonomy" id="3238630"/>
    <lineage>
        <taxon>Bacteria</taxon>
        <taxon>Bacillati</taxon>
        <taxon>Actinomycetota</taxon>
        <taxon>Actinomycetes</taxon>
        <taxon>Kitasatosporales</taxon>
        <taxon>Streptomycetaceae</taxon>
        <taxon>Streptomyces</taxon>
    </lineage>
</organism>
<protein>
    <submittedName>
        <fullName evidence="3">Uncharacterized protein</fullName>
    </submittedName>
</protein>
<reference evidence="3" key="1">
    <citation type="submission" date="2024-07" db="EMBL/GenBank/DDBJ databases">
        <authorList>
            <person name="Yu S.T."/>
        </authorList>
    </citation>
    <scope>NUCLEOTIDE SEQUENCE</scope>
    <source>
        <strain evidence="3">R35</strain>
    </source>
</reference>
<keyword evidence="2" id="KW-0732">Signal</keyword>
<name>A0AB39SDT7_9ACTN</name>
<accession>A0AB39SDT7</accession>
<dbReference type="AlphaFoldDB" id="A0AB39SDT7"/>
<gene>
    <name evidence="3" type="ORF">AB5J50_33250</name>
</gene>
<evidence type="ECO:0000313" key="3">
    <source>
        <dbReference type="EMBL" id="XDQ65311.1"/>
    </source>
</evidence>
<feature type="chain" id="PRO_5044280214" evidence="2">
    <location>
        <begin position="28"/>
        <end position="159"/>
    </location>
</feature>
<feature type="region of interest" description="Disordered" evidence="1">
    <location>
        <begin position="34"/>
        <end position="53"/>
    </location>
</feature>
<evidence type="ECO:0000256" key="2">
    <source>
        <dbReference type="SAM" id="SignalP"/>
    </source>
</evidence>
<sequence>MRLHRTIHRRTLALAAAPLAAVTLLLAGCGTQSGDDAGGSGTVSPSPTTSRKGCTEAKAELGAADTGHTFCLTTGEVLRISLDGTTSKPWSPVKADGGGLEATNSGIVLQAGDASAAFKAVSAGTAHLTSSRPLCPSDPARISCKGLQEWTVTVVVAKP</sequence>
<proteinExistence type="predicted"/>
<dbReference type="EMBL" id="CP163440">
    <property type="protein sequence ID" value="XDQ65311.1"/>
    <property type="molecule type" value="Genomic_DNA"/>
</dbReference>
<feature type="signal peptide" evidence="2">
    <location>
        <begin position="1"/>
        <end position="27"/>
    </location>
</feature>
<dbReference type="RefSeq" id="WP_369261958.1">
    <property type="nucleotide sequence ID" value="NZ_CP163440.1"/>
</dbReference>